<dbReference type="EMBL" id="JBHFFA010000004">
    <property type="protein sequence ID" value="KAL2629913.1"/>
    <property type="molecule type" value="Genomic_DNA"/>
</dbReference>
<evidence type="ECO:0000259" key="11">
    <source>
        <dbReference type="Pfam" id="PF10699"/>
    </source>
</evidence>
<accession>A0ABD1YGK1</accession>
<sequence length="161" mass="18114">MLLHLSVLSAKSGESDTVETYITNVLEGGGESRELLEPYRVTIYKSYIYALYRLEYIQSFDGFPHEVELFAPDCRGGSTEKNPNCGWVYNKAGKPLKDSQGFCCLCMLKNKLPVWLGGDSSSTRSKQDCNDTLSSLLNLLHLTRRGSAHCLRHSAQWKILM</sequence>
<keyword evidence="3" id="KW-1003">Cell membrane</keyword>
<dbReference type="GO" id="GO:0007338">
    <property type="term" value="P:single fertilization"/>
    <property type="evidence" value="ECO:0007669"/>
    <property type="project" value="UniProtKB-KW"/>
</dbReference>
<dbReference type="AlphaFoldDB" id="A0ABD1YGK1"/>
<keyword evidence="6" id="KW-1133">Transmembrane helix</keyword>
<keyword evidence="10" id="KW-0278">Fertilization</keyword>
<keyword evidence="13" id="KW-1185">Reference proteome</keyword>
<dbReference type="InterPro" id="IPR018928">
    <property type="entry name" value="HAP2/GCS1_dom"/>
</dbReference>
<evidence type="ECO:0000313" key="13">
    <source>
        <dbReference type="Proteomes" id="UP001605036"/>
    </source>
</evidence>
<comment type="similarity">
    <text evidence="2">Belongs to the HAP2/GCS1 family.</text>
</comment>
<evidence type="ECO:0000256" key="4">
    <source>
        <dbReference type="ARBA" id="ARBA00022692"/>
    </source>
</evidence>
<evidence type="ECO:0000256" key="1">
    <source>
        <dbReference type="ARBA" id="ARBA00004251"/>
    </source>
</evidence>
<proteinExistence type="inferred from homology"/>
<dbReference type="PANTHER" id="PTHR31764:SF0">
    <property type="entry name" value="GENERATIVE CELL SPECIFIC-1_HAP2 DOMAIN-CONTAINING PROTEIN"/>
    <property type="match status" value="1"/>
</dbReference>
<evidence type="ECO:0000313" key="12">
    <source>
        <dbReference type="EMBL" id="KAL2629913.1"/>
    </source>
</evidence>
<keyword evidence="8" id="KW-0472">Membrane</keyword>
<evidence type="ECO:0000256" key="3">
    <source>
        <dbReference type="ARBA" id="ARBA00022475"/>
    </source>
</evidence>
<comment type="caution">
    <text evidence="12">The sequence shown here is derived from an EMBL/GenBank/DDBJ whole genome shotgun (WGS) entry which is preliminary data.</text>
</comment>
<dbReference type="PANTHER" id="PTHR31764">
    <property type="entry name" value="PROTEIN HAPLESS 2"/>
    <property type="match status" value="1"/>
</dbReference>
<evidence type="ECO:0000256" key="10">
    <source>
        <dbReference type="ARBA" id="ARBA00023279"/>
    </source>
</evidence>
<evidence type="ECO:0000256" key="9">
    <source>
        <dbReference type="ARBA" id="ARBA00023157"/>
    </source>
</evidence>
<evidence type="ECO:0000256" key="6">
    <source>
        <dbReference type="ARBA" id="ARBA00022989"/>
    </source>
</evidence>
<reference evidence="12 13" key="1">
    <citation type="submission" date="2024-09" db="EMBL/GenBank/DDBJ databases">
        <title>Chromosome-scale assembly of Riccia fluitans.</title>
        <authorList>
            <person name="Paukszto L."/>
            <person name="Sawicki J."/>
            <person name="Karawczyk K."/>
            <person name="Piernik-Szablinska J."/>
            <person name="Szczecinska M."/>
            <person name="Mazdziarz M."/>
        </authorList>
    </citation>
    <scope>NUCLEOTIDE SEQUENCE [LARGE SCALE GENOMIC DNA]</scope>
    <source>
        <strain evidence="12">Rf_01</strain>
        <tissue evidence="12">Aerial parts of the thallus</tissue>
    </source>
</reference>
<name>A0ABD1YGK1_9MARC</name>
<comment type="subcellular location">
    <subcellularLocation>
        <location evidence="1">Cell membrane</location>
        <topology evidence="1">Single-pass type I membrane protein</topology>
    </subcellularLocation>
</comment>
<dbReference type="Pfam" id="PF10699">
    <property type="entry name" value="HAP2-GCS1"/>
    <property type="match status" value="1"/>
</dbReference>
<protein>
    <recommendedName>
        <fullName evidence="11">Generative cell specific-1/HAP2 domain-containing protein</fullName>
    </recommendedName>
</protein>
<evidence type="ECO:0000256" key="5">
    <source>
        <dbReference type="ARBA" id="ARBA00022729"/>
    </source>
</evidence>
<dbReference type="Proteomes" id="UP001605036">
    <property type="component" value="Unassembled WGS sequence"/>
</dbReference>
<evidence type="ECO:0000256" key="7">
    <source>
        <dbReference type="ARBA" id="ARBA00023121"/>
    </source>
</evidence>
<keyword evidence="7" id="KW-0446">Lipid-binding</keyword>
<gene>
    <name evidence="12" type="ORF">R1flu_014599</name>
</gene>
<dbReference type="GO" id="GO:0008289">
    <property type="term" value="F:lipid binding"/>
    <property type="evidence" value="ECO:0007669"/>
    <property type="project" value="UniProtKB-KW"/>
</dbReference>
<dbReference type="InterPro" id="IPR040326">
    <property type="entry name" value="HAP2/GCS1"/>
</dbReference>
<evidence type="ECO:0000256" key="2">
    <source>
        <dbReference type="ARBA" id="ARBA00010929"/>
    </source>
</evidence>
<dbReference type="GO" id="GO:0005886">
    <property type="term" value="C:plasma membrane"/>
    <property type="evidence" value="ECO:0007669"/>
    <property type="project" value="UniProtKB-SubCell"/>
</dbReference>
<keyword evidence="4" id="KW-0812">Transmembrane</keyword>
<organism evidence="12 13">
    <name type="scientific">Riccia fluitans</name>
    <dbReference type="NCBI Taxonomy" id="41844"/>
    <lineage>
        <taxon>Eukaryota</taxon>
        <taxon>Viridiplantae</taxon>
        <taxon>Streptophyta</taxon>
        <taxon>Embryophyta</taxon>
        <taxon>Marchantiophyta</taxon>
        <taxon>Marchantiopsida</taxon>
        <taxon>Marchantiidae</taxon>
        <taxon>Marchantiales</taxon>
        <taxon>Ricciaceae</taxon>
        <taxon>Riccia</taxon>
    </lineage>
</organism>
<keyword evidence="5" id="KW-0732">Signal</keyword>
<feature type="domain" description="Generative cell specific-1/HAP2" evidence="11">
    <location>
        <begin position="1"/>
        <end position="157"/>
    </location>
</feature>
<keyword evidence="9" id="KW-1015">Disulfide bond</keyword>
<evidence type="ECO:0000256" key="8">
    <source>
        <dbReference type="ARBA" id="ARBA00023136"/>
    </source>
</evidence>